<dbReference type="InterPro" id="IPR042197">
    <property type="entry name" value="Apaf_helical"/>
</dbReference>
<reference evidence="10" key="1">
    <citation type="submission" date="2020-06" db="EMBL/GenBank/DDBJ databases">
        <authorList>
            <person name="Li T."/>
            <person name="Hu X."/>
            <person name="Zhang T."/>
            <person name="Song X."/>
            <person name="Zhang H."/>
            <person name="Dai N."/>
            <person name="Sheng W."/>
            <person name="Hou X."/>
            <person name="Wei L."/>
        </authorList>
    </citation>
    <scope>NUCLEOTIDE SEQUENCE</scope>
    <source>
        <strain evidence="10">KEN8</strain>
        <tissue evidence="10">Leaf</tissue>
    </source>
</reference>
<feature type="domain" description="Disease resistance protein winged helix" evidence="9">
    <location>
        <begin position="426"/>
        <end position="481"/>
    </location>
</feature>
<dbReference type="InterPro" id="IPR036388">
    <property type="entry name" value="WH-like_DNA-bd_sf"/>
</dbReference>
<dbReference type="AlphaFoldDB" id="A0AAW2QJM1"/>
<sequence length="487" mass="56082">MADAIVSIALERLAAVAEEKVREEMRLVRGVKEEALYLSSKLKTIRDVLEDAERRRYKDKTVQNWLKKLEDVSYDVDDVLDEWNFGALKLHIQRKNKHKVCRLIRSCLCSDNVLTRRDIAKKMKRLKERVNVILNEKDDFNFVVNQPMDRRESGRVQSVSLVDVLDIQGRGDDREALVSKLMHEALGPIVVSIVGVGGIGKTTLAQLVYNDERLVNCFELKIWVCVSDVFDEVRIAKAILESVKKESSDLKELESLLKCLKDCVSGKKFLLVLDDVWTEDYRKWEPFKNSLSFGAPGSKVLVTTRSERVARMMRTIETHHLGQLSDHDCWLLMKRVAFDGRSEADYDELQEISRKIANKCKGLPLAVKVLGSLLRFKDNKEEWESILDSEIWQLEEAEVNLFPHLFLSYNELSPAMKRCFSYSAFFPKDLVIDVDMMIRMWMALGYLGSTGSTTNLELRGKEFFNNLRMRSFFQDVEEDGSSSLQNA</sequence>
<keyword evidence="5" id="KW-0611">Plant defense</keyword>
<accession>A0AAW2QJM1</accession>
<dbReference type="PANTHER" id="PTHR36766:SF45">
    <property type="entry name" value="NB-ARC DOMAIN-CONTAINING PROTEIN"/>
    <property type="match status" value="1"/>
</dbReference>
<dbReference type="PRINTS" id="PR00364">
    <property type="entry name" value="DISEASERSIST"/>
</dbReference>
<dbReference type="InterPro" id="IPR038005">
    <property type="entry name" value="RX-like_CC"/>
</dbReference>
<reference evidence="10" key="2">
    <citation type="journal article" date="2024" name="Plant">
        <title>Genomic evolution and insights into agronomic trait innovations of Sesamum species.</title>
        <authorList>
            <person name="Miao H."/>
            <person name="Wang L."/>
            <person name="Qu L."/>
            <person name="Liu H."/>
            <person name="Sun Y."/>
            <person name="Le M."/>
            <person name="Wang Q."/>
            <person name="Wei S."/>
            <person name="Zheng Y."/>
            <person name="Lin W."/>
            <person name="Duan Y."/>
            <person name="Cao H."/>
            <person name="Xiong S."/>
            <person name="Wang X."/>
            <person name="Wei L."/>
            <person name="Li C."/>
            <person name="Ma Q."/>
            <person name="Ju M."/>
            <person name="Zhao R."/>
            <person name="Li G."/>
            <person name="Mu C."/>
            <person name="Tian Q."/>
            <person name="Mei H."/>
            <person name="Zhang T."/>
            <person name="Gao T."/>
            <person name="Zhang H."/>
        </authorList>
    </citation>
    <scope>NUCLEOTIDE SEQUENCE</scope>
    <source>
        <strain evidence="10">KEN8</strain>
    </source>
</reference>
<name>A0AAW2QJM1_9LAMI</name>
<evidence type="ECO:0000256" key="1">
    <source>
        <dbReference type="ARBA" id="ARBA00008894"/>
    </source>
</evidence>
<dbReference type="Pfam" id="PF00931">
    <property type="entry name" value="NB-ARC"/>
    <property type="match status" value="1"/>
</dbReference>
<keyword evidence="4" id="KW-0547">Nucleotide-binding</keyword>
<dbReference type="FunFam" id="3.40.50.300:FF:001091">
    <property type="entry name" value="Probable disease resistance protein At1g61300"/>
    <property type="match status" value="1"/>
</dbReference>
<evidence type="ECO:0000259" key="9">
    <source>
        <dbReference type="Pfam" id="PF23559"/>
    </source>
</evidence>
<organism evidence="10">
    <name type="scientific">Sesamum calycinum</name>
    <dbReference type="NCBI Taxonomy" id="2727403"/>
    <lineage>
        <taxon>Eukaryota</taxon>
        <taxon>Viridiplantae</taxon>
        <taxon>Streptophyta</taxon>
        <taxon>Embryophyta</taxon>
        <taxon>Tracheophyta</taxon>
        <taxon>Spermatophyta</taxon>
        <taxon>Magnoliopsida</taxon>
        <taxon>eudicotyledons</taxon>
        <taxon>Gunneridae</taxon>
        <taxon>Pentapetalae</taxon>
        <taxon>asterids</taxon>
        <taxon>lamiids</taxon>
        <taxon>Lamiales</taxon>
        <taxon>Pedaliaceae</taxon>
        <taxon>Sesamum</taxon>
    </lineage>
</organism>
<dbReference type="Gene3D" id="1.10.8.430">
    <property type="entry name" value="Helical domain of apoptotic protease-activating factors"/>
    <property type="match status" value="1"/>
</dbReference>
<dbReference type="Gene3D" id="1.10.10.10">
    <property type="entry name" value="Winged helix-like DNA-binding domain superfamily/Winged helix DNA-binding domain"/>
    <property type="match status" value="1"/>
</dbReference>
<dbReference type="Pfam" id="PF18052">
    <property type="entry name" value="Rx_N"/>
    <property type="match status" value="1"/>
</dbReference>
<evidence type="ECO:0000256" key="5">
    <source>
        <dbReference type="ARBA" id="ARBA00022821"/>
    </source>
</evidence>
<dbReference type="Gene3D" id="1.20.5.4130">
    <property type="match status" value="1"/>
</dbReference>
<evidence type="ECO:0000259" key="7">
    <source>
        <dbReference type="Pfam" id="PF00931"/>
    </source>
</evidence>
<dbReference type="CDD" id="cd14798">
    <property type="entry name" value="RX-CC_like"/>
    <property type="match status" value="1"/>
</dbReference>
<evidence type="ECO:0000256" key="4">
    <source>
        <dbReference type="ARBA" id="ARBA00022741"/>
    </source>
</evidence>
<evidence type="ECO:0000259" key="8">
    <source>
        <dbReference type="Pfam" id="PF18052"/>
    </source>
</evidence>
<evidence type="ECO:0000256" key="3">
    <source>
        <dbReference type="ARBA" id="ARBA00022737"/>
    </source>
</evidence>
<gene>
    <name evidence="10" type="ORF">Scaly_1018800</name>
</gene>
<dbReference type="InterPro" id="IPR041118">
    <property type="entry name" value="Rx_N"/>
</dbReference>
<feature type="domain" description="NB-ARC" evidence="7">
    <location>
        <begin position="174"/>
        <end position="341"/>
    </location>
</feature>
<dbReference type="InterPro" id="IPR002182">
    <property type="entry name" value="NB-ARC"/>
</dbReference>
<comment type="similarity">
    <text evidence="1">Belongs to the disease resistance NB-LRR family.</text>
</comment>
<dbReference type="SUPFAM" id="SSF52540">
    <property type="entry name" value="P-loop containing nucleoside triphosphate hydrolases"/>
    <property type="match status" value="1"/>
</dbReference>
<keyword evidence="3" id="KW-0677">Repeat</keyword>
<dbReference type="Gene3D" id="3.40.50.300">
    <property type="entry name" value="P-loop containing nucleotide triphosphate hydrolases"/>
    <property type="match status" value="1"/>
</dbReference>
<evidence type="ECO:0000256" key="2">
    <source>
        <dbReference type="ARBA" id="ARBA00022614"/>
    </source>
</evidence>
<keyword evidence="6" id="KW-0067">ATP-binding</keyword>
<dbReference type="Pfam" id="PF23559">
    <property type="entry name" value="WHD_DRP"/>
    <property type="match status" value="1"/>
</dbReference>
<keyword evidence="2" id="KW-0433">Leucine-rich repeat</keyword>
<dbReference type="GO" id="GO:0043531">
    <property type="term" value="F:ADP binding"/>
    <property type="evidence" value="ECO:0007669"/>
    <property type="project" value="InterPro"/>
</dbReference>
<dbReference type="GO" id="GO:0006952">
    <property type="term" value="P:defense response"/>
    <property type="evidence" value="ECO:0007669"/>
    <property type="project" value="UniProtKB-KW"/>
</dbReference>
<dbReference type="GO" id="GO:0005524">
    <property type="term" value="F:ATP binding"/>
    <property type="evidence" value="ECO:0007669"/>
    <property type="project" value="UniProtKB-KW"/>
</dbReference>
<dbReference type="InterPro" id="IPR058922">
    <property type="entry name" value="WHD_DRP"/>
</dbReference>
<evidence type="ECO:0000256" key="6">
    <source>
        <dbReference type="ARBA" id="ARBA00022840"/>
    </source>
</evidence>
<feature type="domain" description="Disease resistance N-terminal" evidence="8">
    <location>
        <begin position="5"/>
        <end position="96"/>
    </location>
</feature>
<comment type="caution">
    <text evidence="10">The sequence shown here is derived from an EMBL/GenBank/DDBJ whole genome shotgun (WGS) entry which is preliminary data.</text>
</comment>
<protein>
    <submittedName>
        <fullName evidence="10">Disease resistance protein RGA3</fullName>
    </submittedName>
</protein>
<dbReference type="EMBL" id="JACGWM010000006">
    <property type="protein sequence ID" value="KAL0367999.1"/>
    <property type="molecule type" value="Genomic_DNA"/>
</dbReference>
<proteinExistence type="inferred from homology"/>
<dbReference type="InterPro" id="IPR027417">
    <property type="entry name" value="P-loop_NTPase"/>
</dbReference>
<dbReference type="PANTHER" id="PTHR36766">
    <property type="entry name" value="PLANT BROAD-SPECTRUM MILDEW RESISTANCE PROTEIN RPW8"/>
    <property type="match status" value="1"/>
</dbReference>
<evidence type="ECO:0000313" key="10">
    <source>
        <dbReference type="EMBL" id="KAL0367999.1"/>
    </source>
</evidence>